<organism evidence="1 2">
    <name type="scientific">Nocardioides pini</name>
    <dbReference type="NCBI Taxonomy" id="2975053"/>
    <lineage>
        <taxon>Bacteria</taxon>
        <taxon>Bacillati</taxon>
        <taxon>Actinomycetota</taxon>
        <taxon>Actinomycetes</taxon>
        <taxon>Propionibacteriales</taxon>
        <taxon>Nocardioidaceae</taxon>
        <taxon>Nocardioides</taxon>
    </lineage>
</organism>
<keyword evidence="2" id="KW-1185">Reference proteome</keyword>
<gene>
    <name evidence="1" type="ORF">NYO98_04650</name>
</gene>
<reference evidence="1" key="1">
    <citation type="submission" date="2022-08" db="EMBL/GenBank/DDBJ databases">
        <title>Genome sequencing of Nocardioides sp. STR2.</title>
        <authorList>
            <person name="So Y."/>
        </authorList>
    </citation>
    <scope>NUCLEOTIDE SEQUENCE</scope>
    <source>
        <strain evidence="1">STR2</strain>
    </source>
</reference>
<comment type="caution">
    <text evidence="1">The sequence shown here is derived from an EMBL/GenBank/DDBJ whole genome shotgun (WGS) entry which is preliminary data.</text>
</comment>
<sequence>MTVLLGAGGAVVVLAVLLSIRWAVRAVREWRGRRFVVSSESWDAALRALACASPEYAYYSPVPDPRLLTDEELCQAWCASCEVARTAASPRRLRVVAQERRSYLDELQRRHPLAVEAWLAGPATADGDPMPYLRRGFGDLHQGDR</sequence>
<accession>A0ABT4C9C5</accession>
<dbReference type="Proteomes" id="UP001074726">
    <property type="component" value="Unassembled WGS sequence"/>
</dbReference>
<evidence type="ECO:0000313" key="2">
    <source>
        <dbReference type="Proteomes" id="UP001074726"/>
    </source>
</evidence>
<dbReference type="EMBL" id="JAPPUX010000001">
    <property type="protein sequence ID" value="MCY4725560.1"/>
    <property type="molecule type" value="Genomic_DNA"/>
</dbReference>
<dbReference type="RefSeq" id="WP_268110357.1">
    <property type="nucleotide sequence ID" value="NZ_JAPPUX010000001.1"/>
</dbReference>
<evidence type="ECO:0000313" key="1">
    <source>
        <dbReference type="EMBL" id="MCY4725560.1"/>
    </source>
</evidence>
<proteinExistence type="predicted"/>
<name>A0ABT4C9C5_9ACTN</name>
<protein>
    <submittedName>
        <fullName evidence="1">Uncharacterized protein</fullName>
    </submittedName>
</protein>